<keyword evidence="2" id="KW-1185">Reference proteome</keyword>
<dbReference type="AlphaFoldDB" id="A0A6J5G1V5"/>
<evidence type="ECO:0000313" key="2">
    <source>
        <dbReference type="Proteomes" id="UP000494252"/>
    </source>
</evidence>
<accession>A0A6J5G1V5</accession>
<name>A0A6J5G1V5_9BURK</name>
<gene>
    <name evidence="1" type="ORF">LMG27177_02619</name>
</gene>
<evidence type="ECO:0000313" key="1">
    <source>
        <dbReference type="EMBL" id="CAB3789253.1"/>
    </source>
</evidence>
<dbReference type="RefSeq" id="WP_281366216.1">
    <property type="nucleotide sequence ID" value="NZ_CADIKI010000006.1"/>
</dbReference>
<sequence length="43" mass="5080">MRSVLRIAWLANYELSWRQAGKTWHDDAVRIFHALATARQLQV</sequence>
<reference evidence="1 2" key="1">
    <citation type="submission" date="2020-04" db="EMBL/GenBank/DDBJ databases">
        <authorList>
            <person name="De Canck E."/>
        </authorList>
    </citation>
    <scope>NUCLEOTIDE SEQUENCE [LARGE SCALE GENOMIC DNA]</scope>
    <source>
        <strain evidence="1 2">LMG 27177</strain>
    </source>
</reference>
<dbReference type="EMBL" id="CADIKI010000006">
    <property type="protein sequence ID" value="CAB3789253.1"/>
    <property type="molecule type" value="Genomic_DNA"/>
</dbReference>
<protein>
    <submittedName>
        <fullName evidence="1">Uncharacterized protein</fullName>
    </submittedName>
</protein>
<proteinExistence type="predicted"/>
<organism evidence="1 2">
    <name type="scientific">Paraburkholderia fynbosensis</name>
    <dbReference type="NCBI Taxonomy" id="1200993"/>
    <lineage>
        <taxon>Bacteria</taxon>
        <taxon>Pseudomonadati</taxon>
        <taxon>Pseudomonadota</taxon>
        <taxon>Betaproteobacteria</taxon>
        <taxon>Burkholderiales</taxon>
        <taxon>Burkholderiaceae</taxon>
        <taxon>Paraburkholderia</taxon>
    </lineage>
</organism>
<dbReference type="Proteomes" id="UP000494252">
    <property type="component" value="Unassembled WGS sequence"/>
</dbReference>